<feature type="domain" description="EF-hand" evidence="3">
    <location>
        <begin position="123"/>
        <end position="158"/>
    </location>
</feature>
<dbReference type="InterPro" id="IPR018247">
    <property type="entry name" value="EF_Hand_1_Ca_BS"/>
</dbReference>
<evidence type="ECO:0000313" key="5">
    <source>
        <dbReference type="Proteomes" id="UP000290189"/>
    </source>
</evidence>
<dbReference type="Proteomes" id="UP000290189">
    <property type="component" value="Unassembled WGS sequence"/>
</dbReference>
<dbReference type="GO" id="GO:0005509">
    <property type="term" value="F:calcium ion binding"/>
    <property type="evidence" value="ECO:0007669"/>
    <property type="project" value="InterPro"/>
</dbReference>
<proteinExistence type="predicted"/>
<evidence type="ECO:0000256" key="2">
    <source>
        <dbReference type="SAM" id="MobiDB-lite"/>
    </source>
</evidence>
<evidence type="ECO:0000313" key="4">
    <source>
        <dbReference type="EMBL" id="SPQ98065.1"/>
    </source>
</evidence>
<evidence type="ECO:0000256" key="1">
    <source>
        <dbReference type="ARBA" id="ARBA00022837"/>
    </source>
</evidence>
<dbReference type="Gene3D" id="1.10.238.10">
    <property type="entry name" value="EF-hand"/>
    <property type="match status" value="3"/>
</dbReference>
<organism evidence="4 5">
    <name type="scientific">Plasmodiophora brassicae</name>
    <name type="common">Clubroot disease agent</name>
    <dbReference type="NCBI Taxonomy" id="37360"/>
    <lineage>
        <taxon>Eukaryota</taxon>
        <taxon>Sar</taxon>
        <taxon>Rhizaria</taxon>
        <taxon>Endomyxa</taxon>
        <taxon>Phytomyxea</taxon>
        <taxon>Plasmodiophorida</taxon>
        <taxon>Plasmodiophoridae</taxon>
        <taxon>Plasmodiophora</taxon>
    </lineage>
</organism>
<feature type="domain" description="EF-hand" evidence="3">
    <location>
        <begin position="526"/>
        <end position="561"/>
    </location>
</feature>
<accession>A0A3P3YD09</accession>
<gene>
    <name evidence="4" type="ORF">PLBR_LOCUS5280</name>
</gene>
<dbReference type="EMBL" id="OVEO01000009">
    <property type="protein sequence ID" value="SPQ98065.1"/>
    <property type="molecule type" value="Genomic_DNA"/>
</dbReference>
<dbReference type="InterPro" id="IPR011992">
    <property type="entry name" value="EF-hand-dom_pair"/>
</dbReference>
<dbReference type="InterPro" id="IPR052591">
    <property type="entry name" value="CML21-like"/>
</dbReference>
<feature type="domain" description="EF-hand" evidence="3">
    <location>
        <begin position="375"/>
        <end position="410"/>
    </location>
</feature>
<dbReference type="PROSITE" id="PS00018">
    <property type="entry name" value="EF_HAND_1"/>
    <property type="match status" value="4"/>
</dbReference>
<name>A0A3P3YD09_PLABS</name>
<dbReference type="Pfam" id="PF13499">
    <property type="entry name" value="EF-hand_7"/>
    <property type="match status" value="1"/>
</dbReference>
<feature type="region of interest" description="Disordered" evidence="2">
    <location>
        <begin position="631"/>
        <end position="666"/>
    </location>
</feature>
<keyword evidence="1" id="KW-0106">Calcium</keyword>
<dbReference type="PANTHER" id="PTHR23064">
    <property type="entry name" value="TROPONIN"/>
    <property type="match status" value="1"/>
</dbReference>
<dbReference type="SMART" id="SM00054">
    <property type="entry name" value="EFh"/>
    <property type="match status" value="4"/>
</dbReference>
<dbReference type="SUPFAM" id="SSF47473">
    <property type="entry name" value="EF-hand"/>
    <property type="match status" value="2"/>
</dbReference>
<geneLocation type="mitochondrion" evidence="4"/>
<dbReference type="InterPro" id="IPR002048">
    <property type="entry name" value="EF_hand_dom"/>
</dbReference>
<feature type="compositionally biased region" description="Basic residues" evidence="2">
    <location>
        <begin position="652"/>
        <end position="666"/>
    </location>
</feature>
<reference evidence="4 5" key="1">
    <citation type="submission" date="2018-03" db="EMBL/GenBank/DDBJ databases">
        <authorList>
            <person name="Fogelqvist J."/>
        </authorList>
    </citation>
    <scope>NUCLEOTIDE SEQUENCE [LARGE SCALE GENOMIC DNA]</scope>
</reference>
<evidence type="ECO:0000259" key="3">
    <source>
        <dbReference type="PROSITE" id="PS50222"/>
    </source>
</evidence>
<protein>
    <recommendedName>
        <fullName evidence="3">EF-hand domain-containing protein</fullName>
    </recommendedName>
</protein>
<keyword evidence="4" id="KW-0496">Mitochondrion</keyword>
<sequence>MGNYLPTANRTIRVKDDPLSSVLHAYRDRTSHTQAVRCAAPGSDAPGSCATTSSVTITQVRDVYATYADLFPGHNKLDADQFDQVFGSVFGDTDPHFSAWAAGPGGVPILQVFVGIAIHCQGDLAQRSDLVFDVYDLDGSGSMAADEVVMLLQDALRAMCRMAGTRPALDSECLLGAQMVAHGIIQQAGERPQAIIHRDDFTSWATSDVDVALYVDGFTMHTEVRVASVQMRMVVLGAMDRFDGCASRVDGSVHMAAAEYQLNALLVRPLSPAEIDLLHRHDPINGSTRCQRATFEVFARSLVIFRIVSKDTDRPLPVSQVESLVWLLNGFQPSPHRLRAEVATLGIEEGARIDHHAAPLVDRLTWLRAQCSDAKVDERLYEEFDRYDQDHSGKLSLAEVSEMLFDTMARDNIGVEVIKASSQASQLMRSMVGALAAEIVDEIDADGDQHVTWPELRSRWAHVKQRRDALARWILDYNLTFVSRYFAFDADGNACLDELEIQAALLQRMRPLVLDGTVTMAEANDLVRQTTGTIIEVSDKDHNGTVSIAEFTECAQRIASVEADMMLRARHKKVDRLANAAYAAQLPKAKIAIVSRLASLGKAKPAAWTAPQPTVAGTTAAGTAAATQTCTVEAEQGGRTSEADTFIEASKRKSKLKKPKRREPAA</sequence>
<dbReference type="PROSITE" id="PS50222">
    <property type="entry name" value="EF_HAND_2"/>
    <property type="match status" value="3"/>
</dbReference>
<dbReference type="AlphaFoldDB" id="A0A3P3YD09"/>